<dbReference type="Pfam" id="PF01610">
    <property type="entry name" value="DDE_Tnp_ISL3"/>
    <property type="match status" value="2"/>
</dbReference>
<dbReference type="EMBL" id="RSCK01000076">
    <property type="protein sequence ID" value="RUT05439.1"/>
    <property type="molecule type" value="Genomic_DNA"/>
</dbReference>
<dbReference type="GO" id="GO:0000150">
    <property type="term" value="F:DNA strand exchange activity"/>
    <property type="evidence" value="ECO:0007669"/>
    <property type="project" value="InterPro"/>
</dbReference>
<dbReference type="InterPro" id="IPR002560">
    <property type="entry name" value="Transposase_DDE"/>
</dbReference>
<accession>A0AB37UD80</accession>
<reference evidence="2 3" key="1">
    <citation type="journal article" date="2019" name="Genome Biol. Evol.">
        <title>Day and night: Metabolic profiles and evolutionary relationships of six axenic non-marine cyanobacteria.</title>
        <authorList>
            <person name="Will S.E."/>
            <person name="Henke P."/>
            <person name="Boedeker C."/>
            <person name="Huang S."/>
            <person name="Brinkmann H."/>
            <person name="Rohde M."/>
            <person name="Jarek M."/>
            <person name="Friedl T."/>
            <person name="Seufert S."/>
            <person name="Schumacher M."/>
            <person name="Overmann J."/>
            <person name="Neumann-Schaal M."/>
            <person name="Petersen J."/>
        </authorList>
    </citation>
    <scope>NUCLEOTIDE SEQUENCE [LARGE SCALE GENOMIC DNA]</scope>
    <source>
        <strain evidence="2 3">SAG 39.79</strain>
    </source>
</reference>
<evidence type="ECO:0000313" key="3">
    <source>
        <dbReference type="Proteomes" id="UP000282574"/>
    </source>
</evidence>
<dbReference type="PANTHER" id="PTHR33498">
    <property type="entry name" value="TRANSPOSASE FOR INSERTION SEQUENCE ELEMENT IS1557"/>
    <property type="match status" value="1"/>
</dbReference>
<dbReference type="InterPro" id="IPR006120">
    <property type="entry name" value="Resolvase_HTH_dom"/>
</dbReference>
<dbReference type="PANTHER" id="PTHR33498:SF1">
    <property type="entry name" value="TRANSPOSASE FOR INSERTION SEQUENCE ELEMENT IS1557"/>
    <property type="match status" value="1"/>
</dbReference>
<gene>
    <name evidence="2" type="primary">tnpA</name>
    <name evidence="2" type="ORF">DSM107010_55170</name>
</gene>
<dbReference type="GO" id="GO:0003677">
    <property type="term" value="F:DNA binding"/>
    <property type="evidence" value="ECO:0007669"/>
    <property type="project" value="InterPro"/>
</dbReference>
<evidence type="ECO:0000313" key="2">
    <source>
        <dbReference type="EMBL" id="RUT05439.1"/>
    </source>
</evidence>
<dbReference type="Gene3D" id="1.10.10.60">
    <property type="entry name" value="Homeodomain-like"/>
    <property type="match status" value="1"/>
</dbReference>
<dbReference type="AlphaFoldDB" id="A0AB37UD80"/>
<name>A0AB37UD80_9CYAN</name>
<dbReference type="NCBIfam" id="NF033550">
    <property type="entry name" value="transpos_ISL3"/>
    <property type="match status" value="1"/>
</dbReference>
<dbReference type="InterPro" id="IPR017894">
    <property type="entry name" value="HTH_IS21_transposase_type"/>
</dbReference>
<dbReference type="RefSeq" id="WP_106169807.1">
    <property type="nucleotide sequence ID" value="NZ_JAVKZF010000001.1"/>
</dbReference>
<dbReference type="InterPro" id="IPR029261">
    <property type="entry name" value="Transposase_Znf"/>
</dbReference>
<proteinExistence type="predicted"/>
<dbReference type="Proteomes" id="UP000282574">
    <property type="component" value="Unassembled WGS sequence"/>
</dbReference>
<dbReference type="Pfam" id="PF14690">
    <property type="entry name" value="Zn_ribbon_ISL3"/>
    <property type="match status" value="1"/>
</dbReference>
<comment type="caution">
    <text evidence="2">The sequence shown here is derived from an EMBL/GenBank/DDBJ whole genome shotgun (WGS) entry which is preliminary data.</text>
</comment>
<dbReference type="PROSITE" id="PS50531">
    <property type="entry name" value="HTH_IS21"/>
    <property type="match status" value="1"/>
</dbReference>
<dbReference type="InterPro" id="IPR047951">
    <property type="entry name" value="Transpos_ISL3"/>
</dbReference>
<organism evidence="2 3">
    <name type="scientific">Chroococcidiopsis cubana SAG 39.79</name>
    <dbReference type="NCBI Taxonomy" id="388085"/>
    <lineage>
        <taxon>Bacteria</taxon>
        <taxon>Bacillati</taxon>
        <taxon>Cyanobacteriota</taxon>
        <taxon>Cyanophyceae</taxon>
        <taxon>Chroococcidiopsidales</taxon>
        <taxon>Chroococcidiopsidaceae</taxon>
        <taxon>Chroococcidiopsis</taxon>
    </lineage>
</organism>
<sequence>MNQSPLLADPQALALESLTAKDTQVVLVVKTIQLVAPCPKCHQSSSRVHSRYERTVADLPWQGVTVQIQLLTRRFFCVNRTGVRRIFCERLPRVVAAYGRQTLRLNDALRLIGMMLGGQAGALLALKLGMPISPDTLLRWIRQSQLPMNATPRVLGVDDWAWRKGHRYGTILVDLERHRPIELLPDREASTLTNWLLAHPGVEIITRDRSKAYESGIQQGAPTAIQVADRFHLLQNLAETLAQTFGAHSQALKIVGTTHSLSSVTAQDGAVVVPVLPPQPMPQEQRIAQQRRSRREADYQRVWELHHQGWLAPAIARQVGIGKTTVFRYLRSSTFPERQGRRDCGRSRLLDPYKDYILQRWNDGCHDALWLFGEIQQRGYSGSYDTVARYTRRFRQAQGTQHRKRRRSIKHLPKVSEPQKLSLTPRRAAHLVLRRPENWQLDDEQLVQRMAQHPELAEAIQLAQNFAFLVGERQPSQLDSWLERALKSQLSPFHRFAKRLQEDYDAVKAGITLPWSNGQTEGQINRLKMLKRQMFGRAGMELLSRRFLLAV</sequence>
<dbReference type="Pfam" id="PF02796">
    <property type="entry name" value="HTH_7"/>
    <property type="match status" value="1"/>
</dbReference>
<evidence type="ECO:0000259" key="1">
    <source>
        <dbReference type="PROSITE" id="PS50531"/>
    </source>
</evidence>
<keyword evidence="3" id="KW-1185">Reference proteome</keyword>
<protein>
    <submittedName>
        <fullName evidence="2">Transposase</fullName>
    </submittedName>
</protein>
<feature type="domain" description="HTH IS21-type" evidence="1">
    <location>
        <begin position="297"/>
        <end position="361"/>
    </location>
</feature>